<dbReference type="PROSITE" id="PS51767">
    <property type="entry name" value="PEPTIDASE_A1"/>
    <property type="match status" value="1"/>
</dbReference>
<keyword evidence="3" id="KW-1133">Transmembrane helix</keyword>
<feature type="domain" description="Peptidase A1" evidence="5">
    <location>
        <begin position="67"/>
        <end position="404"/>
    </location>
</feature>
<evidence type="ECO:0000259" key="5">
    <source>
        <dbReference type="PROSITE" id="PS51767"/>
    </source>
</evidence>
<comment type="caution">
    <text evidence="6">The sequence shown here is derived from an EMBL/GenBank/DDBJ whole genome shotgun (WGS) entry which is preliminary data.</text>
</comment>
<dbReference type="OrthoDB" id="771136at2759"/>
<evidence type="ECO:0000256" key="2">
    <source>
        <dbReference type="SAM" id="MobiDB-lite"/>
    </source>
</evidence>
<dbReference type="CDD" id="cd05471">
    <property type="entry name" value="pepsin_like"/>
    <property type="match status" value="1"/>
</dbReference>
<feature type="signal peptide" evidence="4">
    <location>
        <begin position="1"/>
        <end position="21"/>
    </location>
</feature>
<keyword evidence="3" id="KW-0812">Transmembrane</keyword>
<accession>A0A4S4LY14</accession>
<dbReference type="PANTHER" id="PTHR47966:SF57">
    <property type="entry name" value="PEPTIDASE A1 DOMAIN-CONTAINING PROTEIN"/>
    <property type="match status" value="1"/>
</dbReference>
<dbReference type="Pfam" id="PF00026">
    <property type="entry name" value="Asp"/>
    <property type="match status" value="1"/>
</dbReference>
<evidence type="ECO:0000313" key="7">
    <source>
        <dbReference type="Proteomes" id="UP000310158"/>
    </source>
</evidence>
<proteinExistence type="inferred from homology"/>
<keyword evidence="7" id="KW-1185">Reference proteome</keyword>
<feature type="region of interest" description="Disordered" evidence="2">
    <location>
        <begin position="451"/>
        <end position="498"/>
    </location>
</feature>
<evidence type="ECO:0000256" key="4">
    <source>
        <dbReference type="SAM" id="SignalP"/>
    </source>
</evidence>
<dbReference type="PRINTS" id="PR00792">
    <property type="entry name" value="PEPSIN"/>
</dbReference>
<reference evidence="6 7" key="1">
    <citation type="submission" date="2019-02" db="EMBL/GenBank/DDBJ databases">
        <title>Genome sequencing of the rare red list fungi Bondarzewia mesenterica.</title>
        <authorList>
            <person name="Buettner E."/>
            <person name="Kellner H."/>
        </authorList>
    </citation>
    <scope>NUCLEOTIDE SEQUENCE [LARGE SCALE GENOMIC DNA]</scope>
    <source>
        <strain evidence="6 7">DSM 108281</strain>
    </source>
</reference>
<dbReference type="InterPro" id="IPR001461">
    <property type="entry name" value="Aspartic_peptidase_A1"/>
</dbReference>
<gene>
    <name evidence="6" type="ORF">EW146_g4001</name>
</gene>
<dbReference type="PANTHER" id="PTHR47966">
    <property type="entry name" value="BETA-SITE APP-CLEAVING ENZYME, ISOFORM A-RELATED"/>
    <property type="match status" value="1"/>
</dbReference>
<feature type="transmembrane region" description="Helical" evidence="3">
    <location>
        <begin position="510"/>
        <end position="537"/>
    </location>
</feature>
<keyword evidence="3" id="KW-0472">Membrane</keyword>
<dbReference type="InterPro" id="IPR021109">
    <property type="entry name" value="Peptidase_aspartic_dom_sf"/>
</dbReference>
<name>A0A4S4LY14_9AGAM</name>
<evidence type="ECO:0000256" key="1">
    <source>
        <dbReference type="ARBA" id="ARBA00007447"/>
    </source>
</evidence>
<keyword evidence="4" id="KW-0732">Signal</keyword>
<dbReference type="EMBL" id="SGPL01000147">
    <property type="protein sequence ID" value="THH16671.1"/>
    <property type="molecule type" value="Genomic_DNA"/>
</dbReference>
<dbReference type="AlphaFoldDB" id="A0A4S4LY14"/>
<feature type="chain" id="PRO_5020651639" description="Peptidase A1 domain-containing protein" evidence="4">
    <location>
        <begin position="22"/>
        <end position="575"/>
    </location>
</feature>
<dbReference type="SUPFAM" id="SSF50630">
    <property type="entry name" value="Acid proteases"/>
    <property type="match status" value="1"/>
</dbReference>
<dbReference type="GO" id="GO:0006508">
    <property type="term" value="P:proteolysis"/>
    <property type="evidence" value="ECO:0007669"/>
    <property type="project" value="InterPro"/>
</dbReference>
<dbReference type="Gene3D" id="2.40.70.10">
    <property type="entry name" value="Acid Proteases"/>
    <property type="match status" value="2"/>
</dbReference>
<dbReference type="InterPro" id="IPR033121">
    <property type="entry name" value="PEPTIDASE_A1"/>
</dbReference>
<evidence type="ECO:0000313" key="6">
    <source>
        <dbReference type="EMBL" id="THH16671.1"/>
    </source>
</evidence>
<dbReference type="GO" id="GO:0004190">
    <property type="term" value="F:aspartic-type endopeptidase activity"/>
    <property type="evidence" value="ECO:0007669"/>
    <property type="project" value="InterPro"/>
</dbReference>
<evidence type="ECO:0000256" key="3">
    <source>
        <dbReference type="SAM" id="Phobius"/>
    </source>
</evidence>
<organism evidence="6 7">
    <name type="scientific">Bondarzewia mesenterica</name>
    <dbReference type="NCBI Taxonomy" id="1095465"/>
    <lineage>
        <taxon>Eukaryota</taxon>
        <taxon>Fungi</taxon>
        <taxon>Dikarya</taxon>
        <taxon>Basidiomycota</taxon>
        <taxon>Agaricomycotina</taxon>
        <taxon>Agaricomycetes</taxon>
        <taxon>Russulales</taxon>
        <taxon>Bondarzewiaceae</taxon>
        <taxon>Bondarzewia</taxon>
    </lineage>
</organism>
<dbReference type="InterPro" id="IPR034164">
    <property type="entry name" value="Pepsin-like_dom"/>
</dbReference>
<protein>
    <recommendedName>
        <fullName evidence="5">Peptidase A1 domain-containing protein</fullName>
    </recommendedName>
</protein>
<comment type="similarity">
    <text evidence="1">Belongs to the peptidase A1 family.</text>
</comment>
<sequence>MKRASLLQLALAAIIALPSLAFKLPIQVQRRASVPSSKGFKAMISYSYPKGGDEGNVGILNSGNNLYMANITIAGEELMVQIDTGSTDLWVFPETSLNNITFSNAGPVNETYGSGSVQGPVAFASFSIGNYSVSSQSFVNVTNFTVFDQTLFPLGARGIFGLAFNEFGSPVTDSVAAANNNNRELGQNAVANIFQQKPNLPNFISIQLGRAGDLEDTAEGAFSISEYLEGFESIADEPRHNRFVPPGQGERWGILVETVSVNGTSMTLNSSMDGVPAGSAVAVLDTGATDAQIPASVANFIYSSIPDAFFADSLGLWITPCTATVDVRFTFEGQEVAIHPLDLTTAQAVTLNASADSVRTVCFGNYQPVSINIPGFDLLMGDSFLRNVYALFDYGVEDSNGKVSEDPFIQLLPLSDPKEAEKDFFKNRLSALSQMPPEATPDEIRQALQATNSTGSSNSTSFTSSSSSKSSSSDSSSSSSKGSNSLQNAVSTGSDSSDSMSTLVDHVDKWGLVIVGLLSGNLVIGIIVCIVGVSICVRRGGRAGARIVSPSYVPVRFKEDSGIREDEVIAGKYSD</sequence>
<dbReference type="Proteomes" id="UP000310158">
    <property type="component" value="Unassembled WGS sequence"/>
</dbReference>